<evidence type="ECO:0000313" key="2">
    <source>
        <dbReference type="EMBL" id="PSS22691.1"/>
    </source>
</evidence>
<reference evidence="2 3" key="1">
    <citation type="submission" date="2018-02" db="EMBL/GenBank/DDBJ databases">
        <title>Genome sequence of the basidiomycete white-rot fungus Phlebia centrifuga.</title>
        <authorList>
            <person name="Granchi Z."/>
            <person name="Peng M."/>
            <person name="de Vries R.P."/>
            <person name="Hilden K."/>
            <person name="Makela M.R."/>
            <person name="Grigoriev I."/>
            <person name="Riley R."/>
        </authorList>
    </citation>
    <scope>NUCLEOTIDE SEQUENCE [LARGE SCALE GENOMIC DNA]</scope>
    <source>
        <strain evidence="2 3">FBCC195</strain>
    </source>
</reference>
<proteinExistence type="predicted"/>
<organism evidence="2 3">
    <name type="scientific">Hermanssonia centrifuga</name>
    <dbReference type="NCBI Taxonomy" id="98765"/>
    <lineage>
        <taxon>Eukaryota</taxon>
        <taxon>Fungi</taxon>
        <taxon>Dikarya</taxon>
        <taxon>Basidiomycota</taxon>
        <taxon>Agaricomycotina</taxon>
        <taxon>Agaricomycetes</taxon>
        <taxon>Polyporales</taxon>
        <taxon>Meruliaceae</taxon>
        <taxon>Hermanssonia</taxon>
    </lineage>
</organism>
<gene>
    <name evidence="2" type="ORF">PHLCEN_2v2988</name>
</gene>
<feature type="region of interest" description="Disordered" evidence="1">
    <location>
        <begin position="1"/>
        <end position="41"/>
    </location>
</feature>
<comment type="caution">
    <text evidence="2">The sequence shown here is derived from an EMBL/GenBank/DDBJ whole genome shotgun (WGS) entry which is preliminary data.</text>
</comment>
<dbReference type="Proteomes" id="UP000186601">
    <property type="component" value="Unassembled WGS sequence"/>
</dbReference>
<feature type="compositionally biased region" description="Polar residues" evidence="1">
    <location>
        <begin position="201"/>
        <end position="215"/>
    </location>
</feature>
<feature type="compositionally biased region" description="Basic and acidic residues" evidence="1">
    <location>
        <begin position="26"/>
        <end position="41"/>
    </location>
</feature>
<feature type="region of interest" description="Disordered" evidence="1">
    <location>
        <begin position="85"/>
        <end position="125"/>
    </location>
</feature>
<keyword evidence="3" id="KW-1185">Reference proteome</keyword>
<evidence type="ECO:0000256" key="1">
    <source>
        <dbReference type="SAM" id="MobiDB-lite"/>
    </source>
</evidence>
<accession>A0A2R6R7E4</accession>
<feature type="region of interest" description="Disordered" evidence="1">
    <location>
        <begin position="199"/>
        <end position="237"/>
    </location>
</feature>
<sequence length="591" mass="65598">MVNTRPSNALAHPGHAQLAPKRKRRTAAEMKAAKEAEDSAKAIEATKLTQQEQLLLRIAQLENQVKSQPGAGPVRPPLAAELVTKGQRKGAKLSQRIDEATPATQGTSAEGLASGEAGKKVKKARTMGKYTRADVATIRAALSSPTPMGARQKNIVAATAIKRGKTSKKLKGRRVSGFTVAGAGQKGQNIVLGGKVAKGGASQSFDSSQSTLQTRTADDIDEYSDSDSDSNHFEELDDFSDDEYEEELMLVKGEENDAILISDDEDDVAMGENDGAMGEGENMEADKGRQYGHRMTTQGMVYIIDESSEEDLAPDDILPWRRACFGERTKKATQDDLPIPRELHKTFVKIYIRRVVKWLGDQPVAFAISVIDFLQAMRDAWCETFPHHPHHIVMKSAVYDLTMQKTYEWRGVIGRLGITLVTDYFKTRTDLLTELDRMIYVDEMLKGGCKLPFLYARTKKMPDGEIEHGLTGFRSGNFTTGRVYHQFRHMYWGHIAEKYLHNTKNCVRPETWRIIMARAARTATPVAIRKEFKDLVSKLPSQEMVNDDYALQDNTDDKWDMDVKGNHGVGVGYADASVQVKIDGVKEEVGG</sequence>
<dbReference type="EMBL" id="MLYV02000267">
    <property type="protein sequence ID" value="PSS22691.1"/>
    <property type="molecule type" value="Genomic_DNA"/>
</dbReference>
<name>A0A2R6R7E4_9APHY</name>
<dbReference type="AlphaFoldDB" id="A0A2R6R7E4"/>
<protein>
    <submittedName>
        <fullName evidence="2">Uncharacterized protein</fullName>
    </submittedName>
</protein>
<evidence type="ECO:0000313" key="3">
    <source>
        <dbReference type="Proteomes" id="UP000186601"/>
    </source>
</evidence>
<feature type="compositionally biased region" description="Acidic residues" evidence="1">
    <location>
        <begin position="219"/>
        <end position="228"/>
    </location>
</feature>